<organism evidence="1 2">
    <name type="scientific">Asticcacaulis biprosthecium C19</name>
    <dbReference type="NCBI Taxonomy" id="715226"/>
    <lineage>
        <taxon>Bacteria</taxon>
        <taxon>Pseudomonadati</taxon>
        <taxon>Pseudomonadota</taxon>
        <taxon>Alphaproteobacteria</taxon>
        <taxon>Caulobacterales</taxon>
        <taxon>Caulobacteraceae</taxon>
        <taxon>Asticcacaulis</taxon>
    </lineage>
</organism>
<keyword evidence="2" id="KW-1185">Reference proteome</keyword>
<dbReference type="InterPro" id="IPR011044">
    <property type="entry name" value="Quino_amine_DH_bsu"/>
</dbReference>
<evidence type="ECO:0008006" key="3">
    <source>
        <dbReference type="Google" id="ProtNLM"/>
    </source>
</evidence>
<accession>F4QLH3</accession>
<evidence type="ECO:0000313" key="2">
    <source>
        <dbReference type="Proteomes" id="UP000006512"/>
    </source>
</evidence>
<protein>
    <recommendedName>
        <fullName evidence="3">WD40 repeat domain-containing protein</fullName>
    </recommendedName>
</protein>
<dbReference type="Gene3D" id="2.130.10.10">
    <property type="entry name" value="YVTN repeat-like/Quinoprotein amine dehydrogenase"/>
    <property type="match status" value="1"/>
</dbReference>
<proteinExistence type="predicted"/>
<dbReference type="SUPFAM" id="SSF50969">
    <property type="entry name" value="YVTN repeat-like/Quinoprotein amine dehydrogenase"/>
    <property type="match status" value="1"/>
</dbReference>
<dbReference type="HOGENOM" id="CLU_665074_0_0_5"/>
<dbReference type="STRING" id="715226.ABI_07530"/>
<dbReference type="InterPro" id="IPR015943">
    <property type="entry name" value="WD40/YVTN_repeat-like_dom_sf"/>
</dbReference>
<name>F4QLH3_9CAUL</name>
<evidence type="ECO:0000313" key="1">
    <source>
        <dbReference type="EMBL" id="EGF92318.1"/>
    </source>
</evidence>
<gene>
    <name evidence="1" type="ORF">ABI_07530</name>
</gene>
<dbReference type="Proteomes" id="UP000006512">
    <property type="component" value="Unassembled WGS sequence"/>
</dbReference>
<sequence length="413" mass="45273">MASSTLAEAPPSLSAAAASALDRGDAVTGARLALAALQTDAPLAEALLLEAVMSERPVLVETGRAAFPKYESRSDVIPAHALIAADGSKIMILTNEQDRDVEVSELYALPSGRLLSRQTIPPWSYLARSPDLATLIVWEHDQVTLKDAVSGEGLFGVTLAEPYMYSWQVPNDRSRMTAIGDDILHIWDPATGSHHTESFPENSIRDRSYLSPDGRFLAGEPQWKPGSDFSKQIWDVGSRTVRLTLTDNGPIRAAFTQDSRFLVSSESSGRSRDFGWDYEVQVWNLETFEPVGNPVILKDVDQAQTLDGGRLIALTLYKSVRIFDVRTQRIVGAPGAISNISQPGWRDEGPVTIDGLHVVHTYRLDPRLRMAPADLVEQACHRWGLNNQLVLSPAEASTYGVKKTTDPCEQKAN</sequence>
<reference evidence="2" key="1">
    <citation type="submission" date="2011-03" db="EMBL/GenBank/DDBJ databases">
        <title>Draft genome sequence of Brevundimonas diminuta.</title>
        <authorList>
            <person name="Brown P.J.B."/>
            <person name="Buechlein A."/>
            <person name="Hemmerich C."/>
            <person name="Brun Y.V."/>
        </authorList>
    </citation>
    <scope>NUCLEOTIDE SEQUENCE [LARGE SCALE GENOMIC DNA]</scope>
    <source>
        <strain evidence="2">C19</strain>
    </source>
</reference>
<dbReference type="AlphaFoldDB" id="F4QLH3"/>
<dbReference type="EMBL" id="GL883077">
    <property type="protein sequence ID" value="EGF92318.1"/>
    <property type="molecule type" value="Genomic_DNA"/>
</dbReference>